<dbReference type="Proteomes" id="UP000675554">
    <property type="component" value="Unassembled WGS sequence"/>
</dbReference>
<gene>
    <name evidence="1" type="ORF">KDA82_32640</name>
</gene>
<organism evidence="1 2">
    <name type="scientific">Streptomyces daliensis</name>
    <dbReference type="NCBI Taxonomy" id="299421"/>
    <lineage>
        <taxon>Bacteria</taxon>
        <taxon>Bacillati</taxon>
        <taxon>Actinomycetota</taxon>
        <taxon>Actinomycetes</taxon>
        <taxon>Kitasatosporales</taxon>
        <taxon>Streptomycetaceae</taxon>
        <taxon>Streptomyces</taxon>
    </lineage>
</organism>
<keyword evidence="2" id="KW-1185">Reference proteome</keyword>
<accession>A0A8T4J1J5</accession>
<evidence type="ECO:0000313" key="2">
    <source>
        <dbReference type="Proteomes" id="UP000675554"/>
    </source>
</evidence>
<name>A0A8T4J1J5_9ACTN</name>
<proteinExistence type="predicted"/>
<dbReference type="AlphaFoldDB" id="A0A8T4J1J5"/>
<protein>
    <submittedName>
        <fullName evidence="1">Uncharacterized protein</fullName>
    </submittedName>
</protein>
<dbReference type="EMBL" id="JAGSMN010001015">
    <property type="protein sequence ID" value="MBR7677658.1"/>
    <property type="molecule type" value="Genomic_DNA"/>
</dbReference>
<reference evidence="1" key="1">
    <citation type="submission" date="2021-04" db="EMBL/GenBank/DDBJ databases">
        <title>Sequencing of actinobacteria type strains.</title>
        <authorList>
            <person name="Nguyen G.-S."/>
            <person name="Wentzel A."/>
        </authorList>
    </citation>
    <scope>NUCLEOTIDE SEQUENCE</scope>
    <source>
        <strain evidence="1">DSM 42095</strain>
    </source>
</reference>
<feature type="non-terminal residue" evidence="1">
    <location>
        <position position="1"/>
    </location>
</feature>
<comment type="caution">
    <text evidence="1">The sequence shown here is derived from an EMBL/GenBank/DDBJ whole genome shotgun (WGS) entry which is preliminary data.</text>
</comment>
<sequence>APAPAPAAKRTATCAEMNTQLWSFKAEQVVAECHAKRAARAAERAKLVVGKAPGKEAKSYSRTAPKRAQGFADQAMAAKNPSRAANRAFRTSQEAAALSGAIAPAKNRPQNRPQGAVLFATTEDKGFSGNGLEARQAARNAWKAARQASKAQGKDRRLNIAADRAELQAWKTARTAGWIK</sequence>
<evidence type="ECO:0000313" key="1">
    <source>
        <dbReference type="EMBL" id="MBR7677658.1"/>
    </source>
</evidence>